<keyword evidence="1 3" id="KW-0808">Transferase</keyword>
<dbReference type="Proteomes" id="UP000815325">
    <property type="component" value="Unassembled WGS sequence"/>
</dbReference>
<evidence type="ECO:0000256" key="2">
    <source>
        <dbReference type="SAM" id="Phobius"/>
    </source>
</evidence>
<evidence type="ECO:0000313" key="3">
    <source>
        <dbReference type="EMBL" id="KAF5835604.1"/>
    </source>
</evidence>
<evidence type="ECO:0000313" key="4">
    <source>
        <dbReference type="Proteomes" id="UP000815325"/>
    </source>
</evidence>
<keyword evidence="2" id="KW-1133">Transmembrane helix</keyword>
<comment type="caution">
    <text evidence="3">The sequence shown here is derived from an EMBL/GenBank/DDBJ whole genome shotgun (WGS) entry which is preliminary data.</text>
</comment>
<dbReference type="InterPro" id="IPR029044">
    <property type="entry name" value="Nucleotide-diphossugar_trans"/>
</dbReference>
<reference evidence="3" key="1">
    <citation type="submission" date="2017-08" db="EMBL/GenBank/DDBJ databases">
        <authorList>
            <person name="Polle J.E."/>
            <person name="Barry K."/>
            <person name="Cushman J."/>
            <person name="Schmutz J."/>
            <person name="Tran D."/>
            <person name="Hathwaick L.T."/>
            <person name="Yim W.C."/>
            <person name="Jenkins J."/>
            <person name="Mckie-Krisberg Z.M."/>
            <person name="Prochnik S."/>
            <person name="Lindquist E."/>
            <person name="Dockter R.B."/>
            <person name="Adam C."/>
            <person name="Molina H."/>
            <person name="Bunkerborg J."/>
            <person name="Jin E."/>
            <person name="Buchheim M."/>
            <person name="Magnuson J."/>
        </authorList>
    </citation>
    <scope>NUCLEOTIDE SEQUENCE</scope>
    <source>
        <strain evidence="3">CCAP 19/18</strain>
    </source>
</reference>
<gene>
    <name evidence="3" type="ORF">DUNSADRAFT_7152</name>
</gene>
<proteinExistence type="predicted"/>
<name>A0ABQ7GLX4_DUNSA</name>
<dbReference type="GO" id="GO:0016740">
    <property type="term" value="F:transferase activity"/>
    <property type="evidence" value="ECO:0007669"/>
    <property type="project" value="UniProtKB-KW"/>
</dbReference>
<organism evidence="3 4">
    <name type="scientific">Dunaliella salina</name>
    <name type="common">Green alga</name>
    <name type="synonym">Protococcus salinus</name>
    <dbReference type="NCBI Taxonomy" id="3046"/>
    <lineage>
        <taxon>Eukaryota</taxon>
        <taxon>Viridiplantae</taxon>
        <taxon>Chlorophyta</taxon>
        <taxon>core chlorophytes</taxon>
        <taxon>Chlorophyceae</taxon>
        <taxon>CS clade</taxon>
        <taxon>Chlamydomonadales</taxon>
        <taxon>Dunaliellaceae</taxon>
        <taxon>Dunaliella</taxon>
    </lineage>
</organism>
<dbReference type="InterPro" id="IPR051706">
    <property type="entry name" value="Glycosyltransferase_domain"/>
</dbReference>
<dbReference type="EMBL" id="MU069697">
    <property type="protein sequence ID" value="KAF5835604.1"/>
    <property type="molecule type" value="Genomic_DNA"/>
</dbReference>
<dbReference type="PANTHER" id="PTHR32385">
    <property type="entry name" value="MANNOSYL PHOSPHORYLINOSITOL CERAMIDE SYNTHASE"/>
    <property type="match status" value="1"/>
</dbReference>
<evidence type="ECO:0000256" key="1">
    <source>
        <dbReference type="ARBA" id="ARBA00022679"/>
    </source>
</evidence>
<dbReference type="PANTHER" id="PTHR32385:SF15">
    <property type="entry name" value="INOSITOL PHOSPHOCERAMIDE MANNOSYLTRANSFERASE 1"/>
    <property type="match status" value="1"/>
</dbReference>
<dbReference type="InterPro" id="IPR007577">
    <property type="entry name" value="GlycoTrfase_DXD_sugar-bd_CS"/>
</dbReference>
<keyword evidence="4" id="KW-1185">Reference proteome</keyword>
<feature type="transmembrane region" description="Helical" evidence="2">
    <location>
        <begin position="239"/>
        <end position="263"/>
    </location>
</feature>
<dbReference type="SUPFAM" id="SSF53448">
    <property type="entry name" value="Nucleotide-diphospho-sugar transferases"/>
    <property type="match status" value="1"/>
</dbReference>
<keyword evidence="2" id="KW-0472">Membrane</keyword>
<accession>A0ABQ7GLX4</accession>
<sequence>MRRTRLLLGFLAAVLVYKYASVLFKGLYAIGWWEWQSGRLMQVASTHSLPNSNLQVPRRIHQTWKDKHVPEQWQLAQASCQKLHEDYEYKLWTDEDAEQLIATKYPWFLKTFKTYPHGIQRADALRYFVLYEYGGIYIDLDIACKERLDFLLQYDFVAPKTTPIGAAYKLYRPCCRMYATVMFSTGPMFVTIQFALHGAGKDLAVLPPDLYGHQSFKHIQGSSWHGSDGRAITWVSHHVALFAGLLICLLLLLMVATSVVGFAPWRRRPYHGYPWTRKFGIEQRALPTIEDGLCSSSYGGCASPKGQHFVFGVLSNAMAKLSMPRRTGTAPGVSMGRKVSMA</sequence>
<keyword evidence="2" id="KW-0812">Transmembrane</keyword>
<protein>
    <submittedName>
        <fullName evidence="3">Nucleotide-diphospho-sugar transferase</fullName>
    </submittedName>
</protein>
<dbReference type="Pfam" id="PF04488">
    <property type="entry name" value="Gly_transf_sug"/>
    <property type="match status" value="1"/>
</dbReference>
<dbReference type="Gene3D" id="3.90.550.20">
    <property type="match status" value="1"/>
</dbReference>